<accession>A0A9J6FMX7</accession>
<proteinExistence type="predicted"/>
<reference evidence="2 3" key="1">
    <citation type="journal article" date="2020" name="Cell">
        <title>Large-Scale Comparative Analyses of Tick Genomes Elucidate Their Genetic Diversity and Vector Capacities.</title>
        <authorList>
            <consortium name="Tick Genome and Microbiome Consortium (TIGMIC)"/>
            <person name="Jia N."/>
            <person name="Wang J."/>
            <person name="Shi W."/>
            <person name="Du L."/>
            <person name="Sun Y."/>
            <person name="Zhan W."/>
            <person name="Jiang J.F."/>
            <person name="Wang Q."/>
            <person name="Zhang B."/>
            <person name="Ji P."/>
            <person name="Bell-Sakyi L."/>
            <person name="Cui X.M."/>
            <person name="Yuan T.T."/>
            <person name="Jiang B.G."/>
            <person name="Yang W.F."/>
            <person name="Lam T.T."/>
            <person name="Chang Q.C."/>
            <person name="Ding S.J."/>
            <person name="Wang X.J."/>
            <person name="Zhu J.G."/>
            <person name="Ruan X.D."/>
            <person name="Zhao L."/>
            <person name="Wei J.T."/>
            <person name="Ye R.Z."/>
            <person name="Que T.C."/>
            <person name="Du C.H."/>
            <person name="Zhou Y.H."/>
            <person name="Cheng J.X."/>
            <person name="Dai P.F."/>
            <person name="Guo W.B."/>
            <person name="Han X.H."/>
            <person name="Huang E.J."/>
            <person name="Li L.F."/>
            <person name="Wei W."/>
            <person name="Gao Y.C."/>
            <person name="Liu J.Z."/>
            <person name="Shao H.Z."/>
            <person name="Wang X."/>
            <person name="Wang C.C."/>
            <person name="Yang T.C."/>
            <person name="Huo Q.B."/>
            <person name="Li W."/>
            <person name="Chen H.Y."/>
            <person name="Chen S.E."/>
            <person name="Zhou L.G."/>
            <person name="Ni X.B."/>
            <person name="Tian J.H."/>
            <person name="Sheng Y."/>
            <person name="Liu T."/>
            <person name="Pan Y.S."/>
            <person name="Xia L.Y."/>
            <person name="Li J."/>
            <person name="Zhao F."/>
            <person name="Cao W.C."/>
        </authorList>
    </citation>
    <scope>NUCLEOTIDE SEQUENCE [LARGE SCALE GENOMIC DNA]</scope>
    <source>
        <strain evidence="2">HaeL-2018</strain>
    </source>
</reference>
<gene>
    <name evidence="2" type="ORF">HPB48_004138</name>
</gene>
<evidence type="ECO:0000259" key="1">
    <source>
        <dbReference type="PROSITE" id="PS50097"/>
    </source>
</evidence>
<dbReference type="Pfam" id="PF00651">
    <property type="entry name" value="BTB"/>
    <property type="match status" value="1"/>
</dbReference>
<dbReference type="PANTHER" id="PTHR24413">
    <property type="entry name" value="SPECKLE-TYPE POZ PROTEIN"/>
    <property type="match status" value="1"/>
</dbReference>
<dbReference type="Proteomes" id="UP000821853">
    <property type="component" value="Chromosome 10"/>
</dbReference>
<dbReference type="OrthoDB" id="6510073at2759"/>
<evidence type="ECO:0000313" key="3">
    <source>
        <dbReference type="Proteomes" id="UP000821853"/>
    </source>
</evidence>
<dbReference type="AlphaFoldDB" id="A0A9J6FMX7"/>
<organism evidence="2 3">
    <name type="scientific">Haemaphysalis longicornis</name>
    <name type="common">Bush tick</name>
    <dbReference type="NCBI Taxonomy" id="44386"/>
    <lineage>
        <taxon>Eukaryota</taxon>
        <taxon>Metazoa</taxon>
        <taxon>Ecdysozoa</taxon>
        <taxon>Arthropoda</taxon>
        <taxon>Chelicerata</taxon>
        <taxon>Arachnida</taxon>
        <taxon>Acari</taxon>
        <taxon>Parasitiformes</taxon>
        <taxon>Ixodida</taxon>
        <taxon>Ixodoidea</taxon>
        <taxon>Ixodidae</taxon>
        <taxon>Haemaphysalinae</taxon>
        <taxon>Haemaphysalis</taxon>
    </lineage>
</organism>
<evidence type="ECO:0000313" key="2">
    <source>
        <dbReference type="EMBL" id="KAH9363617.1"/>
    </source>
</evidence>
<name>A0A9J6FMX7_HAELO</name>
<comment type="caution">
    <text evidence="2">The sequence shown here is derived from an EMBL/GenBank/DDBJ whole genome shotgun (WGS) entry which is preliminary data.</text>
</comment>
<dbReference type="InterPro" id="IPR011333">
    <property type="entry name" value="SKP1/BTB/POZ_sf"/>
</dbReference>
<dbReference type="SUPFAM" id="SSF54695">
    <property type="entry name" value="POZ domain"/>
    <property type="match status" value="1"/>
</dbReference>
<keyword evidence="3" id="KW-1185">Reference proteome</keyword>
<sequence>MAASPSCAKSASLKAHMMPSQRGTLRVLVNMPSCQLSEDYNRLFESEQFGDVVFKLDDFELRAHKAILVARSPVFASMFEHEMVESIQSQVDVTDIDHESIP</sequence>
<dbReference type="InterPro" id="IPR000210">
    <property type="entry name" value="BTB/POZ_dom"/>
</dbReference>
<dbReference type="VEuPathDB" id="VectorBase:HLOH_064498"/>
<protein>
    <recommendedName>
        <fullName evidence="1">BTB domain-containing protein</fullName>
    </recommendedName>
</protein>
<dbReference type="PROSITE" id="PS50097">
    <property type="entry name" value="BTB"/>
    <property type="match status" value="1"/>
</dbReference>
<dbReference type="EMBL" id="JABSTR010000002">
    <property type="protein sequence ID" value="KAH9363617.1"/>
    <property type="molecule type" value="Genomic_DNA"/>
</dbReference>
<feature type="domain" description="BTB" evidence="1">
    <location>
        <begin position="50"/>
        <end position="102"/>
    </location>
</feature>
<dbReference type="Gene3D" id="3.30.710.10">
    <property type="entry name" value="Potassium Channel Kv1.1, Chain A"/>
    <property type="match status" value="1"/>
</dbReference>